<dbReference type="EMBL" id="KN832876">
    <property type="protein sequence ID" value="KIN01003.1"/>
    <property type="molecule type" value="Genomic_DNA"/>
</dbReference>
<evidence type="ECO:0000313" key="4">
    <source>
        <dbReference type="Proteomes" id="UP000054321"/>
    </source>
</evidence>
<evidence type="ECO:0000256" key="1">
    <source>
        <dbReference type="PROSITE-ProRule" id="PRU00235"/>
    </source>
</evidence>
<dbReference type="InterPro" id="IPR053245">
    <property type="entry name" value="MitoProcess-Associated"/>
</dbReference>
<dbReference type="STRING" id="913774.A0A0C3DG96"/>
<dbReference type="InParanoid" id="A0A0C3DG96"/>
<dbReference type="PANTHER" id="PTHR47563:SF1">
    <property type="entry name" value="PROTEIN FMP25, MITOCHONDRIAL"/>
    <property type="match status" value="1"/>
</dbReference>
<dbReference type="Proteomes" id="UP000054321">
    <property type="component" value="Unassembled WGS sequence"/>
</dbReference>
<feature type="region of interest" description="Disordered" evidence="2">
    <location>
        <begin position="48"/>
        <end position="72"/>
    </location>
</feature>
<evidence type="ECO:0000313" key="3">
    <source>
        <dbReference type="EMBL" id="KIN01003.1"/>
    </source>
</evidence>
<feature type="repeat" description="RCC1" evidence="1">
    <location>
        <begin position="312"/>
        <end position="373"/>
    </location>
</feature>
<name>A0A0C3DG96_OIDMZ</name>
<dbReference type="InterPro" id="IPR009091">
    <property type="entry name" value="RCC1/BLIP-II"/>
</dbReference>
<dbReference type="AlphaFoldDB" id="A0A0C3DG96"/>
<dbReference type="SUPFAM" id="SSF50985">
    <property type="entry name" value="RCC1/BLIP-II"/>
    <property type="match status" value="1"/>
</dbReference>
<sequence length="555" mass="60335">MYRQANCQGAVQTKSTGPYTLLSPTAAIGELADSAYLLYPKQTRTESSPARLDIKLEEPRKKARSREENRDLISSQHLQVKRSWENPGVYAWGTNIGRVAAPDSDEIVIKKPTRIACFDGKLLRDVKLDRYFGAAIAENGDLLQWGTGFSSASQGPTPTLKEKNLVKISISRDRIIALSSNGTIYSVPVCQVDYASEPKHQEQSWFNFWNRESSPGYRMLKPANLGWGERVTDISSGQEHCLILTSAGRVFSSAISIGSLPSKGQLGVSALALTKTTPEHFDEPNEITALKGYKICKIATGDYHSLVLDDKGTIISFGDNSAGQLGFDRILDAPIVPTPSILPVDKLYKGSNLSPRVTNIAAGGLNSFFTVDAVRVPAQTEADPQGLSRITADTWACGQGILGALGSGRWTHMQDTPTKVKSLSGLCEYDEVKDTVVPIRVARMSIGSTHASATLDNMTHLGSNSFTSKNATNWGSDVLLWGGNEFYQLGTGKRNNVNSPTYIPPLDFEGDIREKGDEPRFQITPRKKISVGGRKVSVEQRIECGKGVTAVYSGA</sequence>
<dbReference type="Pfam" id="PF13540">
    <property type="entry name" value="RCC1_2"/>
    <property type="match status" value="1"/>
</dbReference>
<reference evidence="3 4" key="1">
    <citation type="submission" date="2014-04" db="EMBL/GenBank/DDBJ databases">
        <authorList>
            <consortium name="DOE Joint Genome Institute"/>
            <person name="Kuo A."/>
            <person name="Martino E."/>
            <person name="Perotto S."/>
            <person name="Kohler A."/>
            <person name="Nagy L.G."/>
            <person name="Floudas D."/>
            <person name="Copeland A."/>
            <person name="Barry K.W."/>
            <person name="Cichocki N."/>
            <person name="Veneault-Fourrey C."/>
            <person name="LaButti K."/>
            <person name="Lindquist E.A."/>
            <person name="Lipzen A."/>
            <person name="Lundell T."/>
            <person name="Morin E."/>
            <person name="Murat C."/>
            <person name="Sun H."/>
            <person name="Tunlid A."/>
            <person name="Henrissat B."/>
            <person name="Grigoriev I.V."/>
            <person name="Hibbett D.S."/>
            <person name="Martin F."/>
            <person name="Nordberg H.P."/>
            <person name="Cantor M.N."/>
            <person name="Hua S.X."/>
        </authorList>
    </citation>
    <scope>NUCLEOTIDE SEQUENCE [LARGE SCALE GENOMIC DNA]</scope>
    <source>
        <strain evidence="3 4">Zn</strain>
    </source>
</reference>
<evidence type="ECO:0000256" key="2">
    <source>
        <dbReference type="SAM" id="MobiDB-lite"/>
    </source>
</evidence>
<dbReference type="Gene3D" id="2.130.10.30">
    <property type="entry name" value="Regulator of chromosome condensation 1/beta-lactamase-inhibitor protein II"/>
    <property type="match status" value="1"/>
</dbReference>
<accession>A0A0C3DG96</accession>
<dbReference type="PANTHER" id="PTHR47563">
    <property type="entry name" value="PROTEIN FMP25, MITOCHONDRIAL"/>
    <property type="match status" value="1"/>
</dbReference>
<reference evidence="4" key="2">
    <citation type="submission" date="2015-01" db="EMBL/GenBank/DDBJ databases">
        <title>Evolutionary Origins and Diversification of the Mycorrhizal Mutualists.</title>
        <authorList>
            <consortium name="DOE Joint Genome Institute"/>
            <consortium name="Mycorrhizal Genomics Consortium"/>
            <person name="Kohler A."/>
            <person name="Kuo A."/>
            <person name="Nagy L.G."/>
            <person name="Floudas D."/>
            <person name="Copeland A."/>
            <person name="Barry K.W."/>
            <person name="Cichocki N."/>
            <person name="Veneault-Fourrey C."/>
            <person name="LaButti K."/>
            <person name="Lindquist E.A."/>
            <person name="Lipzen A."/>
            <person name="Lundell T."/>
            <person name="Morin E."/>
            <person name="Murat C."/>
            <person name="Riley R."/>
            <person name="Ohm R."/>
            <person name="Sun H."/>
            <person name="Tunlid A."/>
            <person name="Henrissat B."/>
            <person name="Grigoriev I.V."/>
            <person name="Hibbett D.S."/>
            <person name="Martin F."/>
        </authorList>
    </citation>
    <scope>NUCLEOTIDE SEQUENCE [LARGE SCALE GENOMIC DNA]</scope>
    <source>
        <strain evidence="4">Zn</strain>
    </source>
</reference>
<dbReference type="OrthoDB" id="10256179at2759"/>
<dbReference type="FunCoup" id="A0A0C3DG96">
    <property type="interactions" value="23"/>
</dbReference>
<proteinExistence type="predicted"/>
<dbReference type="PROSITE" id="PS50012">
    <property type="entry name" value="RCC1_3"/>
    <property type="match status" value="2"/>
</dbReference>
<dbReference type="PROSITE" id="PS00626">
    <property type="entry name" value="RCC1_2"/>
    <property type="match status" value="1"/>
</dbReference>
<dbReference type="GO" id="GO:0034551">
    <property type="term" value="P:mitochondrial respiratory chain complex III assembly"/>
    <property type="evidence" value="ECO:0007669"/>
    <property type="project" value="TreeGrafter"/>
</dbReference>
<protein>
    <submittedName>
        <fullName evidence="3">Uncharacterized protein</fullName>
    </submittedName>
</protein>
<organism evidence="3 4">
    <name type="scientific">Oidiodendron maius (strain Zn)</name>
    <dbReference type="NCBI Taxonomy" id="913774"/>
    <lineage>
        <taxon>Eukaryota</taxon>
        <taxon>Fungi</taxon>
        <taxon>Dikarya</taxon>
        <taxon>Ascomycota</taxon>
        <taxon>Pezizomycotina</taxon>
        <taxon>Leotiomycetes</taxon>
        <taxon>Leotiomycetes incertae sedis</taxon>
        <taxon>Myxotrichaceae</taxon>
        <taxon>Oidiodendron</taxon>
    </lineage>
</organism>
<dbReference type="HOGENOM" id="CLU_021989_1_0_1"/>
<feature type="repeat" description="RCC1" evidence="1">
    <location>
        <begin position="252"/>
        <end position="311"/>
    </location>
</feature>
<feature type="compositionally biased region" description="Basic and acidic residues" evidence="2">
    <location>
        <begin position="52"/>
        <end position="71"/>
    </location>
</feature>
<dbReference type="Pfam" id="PF00415">
    <property type="entry name" value="RCC1"/>
    <property type="match status" value="1"/>
</dbReference>
<gene>
    <name evidence="3" type="ORF">OIDMADRAFT_41675</name>
</gene>
<dbReference type="InterPro" id="IPR000408">
    <property type="entry name" value="Reg_chr_condens"/>
</dbReference>
<dbReference type="GO" id="GO:0005743">
    <property type="term" value="C:mitochondrial inner membrane"/>
    <property type="evidence" value="ECO:0007669"/>
    <property type="project" value="TreeGrafter"/>
</dbReference>
<keyword evidence="4" id="KW-1185">Reference proteome</keyword>